<feature type="compositionally biased region" description="Polar residues" evidence="1">
    <location>
        <begin position="347"/>
        <end position="364"/>
    </location>
</feature>
<dbReference type="GeneID" id="83176837"/>
<reference evidence="2" key="2">
    <citation type="journal article" date="2023" name="IMA Fungus">
        <title>Comparative genomic study of the Penicillium genus elucidates a diverse pangenome and 15 lateral gene transfer events.</title>
        <authorList>
            <person name="Petersen C."/>
            <person name="Sorensen T."/>
            <person name="Nielsen M.R."/>
            <person name="Sondergaard T.E."/>
            <person name="Sorensen J.L."/>
            <person name="Fitzpatrick D.A."/>
            <person name="Frisvad J.C."/>
            <person name="Nielsen K.L."/>
        </authorList>
    </citation>
    <scope>NUCLEOTIDE SEQUENCE</scope>
    <source>
        <strain evidence="2">IBT 15544</strain>
    </source>
</reference>
<evidence type="ECO:0000313" key="2">
    <source>
        <dbReference type="EMBL" id="KAJ5216067.1"/>
    </source>
</evidence>
<feature type="region of interest" description="Disordered" evidence="1">
    <location>
        <begin position="273"/>
        <end position="420"/>
    </location>
</feature>
<sequence length="516" mass="56515">MNSSENTKGKERATGPGGAPSIENANMTTAASASPATNSFTFISTSSKLKHAKKMAELAKVSLAEDEPTEDTTGPGTPTSTSIRPPALNAGEASKKPKSHAPRNVYDKPESLPRDFPDEQAELTDDQIRKLITQGPSFRKRYYNYFVSNGNLRRQYYHLIFEKLPSGEMRYPEYILASNLPSRSDTIQQRIQQREEREASGKPIRKKAKMSKTNEAAEDNSEPKGSLNVPEAKHKNSAPTGKEPLSTPVLMSLVDARPGPILQGSFESLPEPAVATSAAVTSEVQSPQPSRETGPPSSHSYRSRSRSGSTRPSSNSVASPPISSARNRLSRPLVRRRSRSPRRDFATSASHTSTVEAASGSTCRAENASAVLAVSPSSAASKTGLDRPMRGNPFGPRNGEGKEKSGEDKPQLYDPAHMKSPENDSIRLYLDNEIVPFIQRYETGNMDLMAMGELERSVAWIHQEVHKLNIALSTACETSSNLQFKISINDLIMRLLALQKSCWMLQEQVNKTTMEK</sequence>
<dbReference type="RefSeq" id="XP_058311880.1">
    <property type="nucleotide sequence ID" value="XM_058449536.1"/>
</dbReference>
<organism evidence="2 3">
    <name type="scientific">Penicillium cinerascens</name>
    <dbReference type="NCBI Taxonomy" id="70096"/>
    <lineage>
        <taxon>Eukaryota</taxon>
        <taxon>Fungi</taxon>
        <taxon>Dikarya</taxon>
        <taxon>Ascomycota</taxon>
        <taxon>Pezizomycotina</taxon>
        <taxon>Eurotiomycetes</taxon>
        <taxon>Eurotiomycetidae</taxon>
        <taxon>Eurotiales</taxon>
        <taxon>Aspergillaceae</taxon>
        <taxon>Penicillium</taxon>
    </lineage>
</organism>
<feature type="compositionally biased region" description="Low complexity" evidence="1">
    <location>
        <begin position="24"/>
        <end position="37"/>
    </location>
</feature>
<feature type="compositionally biased region" description="Low complexity" evidence="1">
    <location>
        <begin position="71"/>
        <end position="82"/>
    </location>
</feature>
<evidence type="ECO:0000313" key="3">
    <source>
        <dbReference type="Proteomes" id="UP001150904"/>
    </source>
</evidence>
<evidence type="ECO:0000256" key="1">
    <source>
        <dbReference type="SAM" id="MobiDB-lite"/>
    </source>
</evidence>
<feature type="region of interest" description="Disordered" evidence="1">
    <location>
        <begin position="60"/>
        <end position="128"/>
    </location>
</feature>
<reference evidence="2" key="1">
    <citation type="submission" date="2022-12" db="EMBL/GenBank/DDBJ databases">
        <authorList>
            <person name="Petersen C."/>
        </authorList>
    </citation>
    <scope>NUCLEOTIDE SEQUENCE</scope>
    <source>
        <strain evidence="2">IBT 15544</strain>
    </source>
</reference>
<feature type="region of interest" description="Disordered" evidence="1">
    <location>
        <begin position="1"/>
        <end position="37"/>
    </location>
</feature>
<keyword evidence="3" id="KW-1185">Reference proteome</keyword>
<feature type="compositionally biased region" description="Low complexity" evidence="1">
    <location>
        <begin position="273"/>
        <end position="283"/>
    </location>
</feature>
<dbReference type="EMBL" id="JAPQKR010000005">
    <property type="protein sequence ID" value="KAJ5216067.1"/>
    <property type="molecule type" value="Genomic_DNA"/>
</dbReference>
<dbReference type="OrthoDB" id="4362635at2759"/>
<name>A0A9W9NA48_9EURO</name>
<proteinExistence type="predicted"/>
<comment type="caution">
    <text evidence="2">The sequence shown here is derived from an EMBL/GenBank/DDBJ whole genome shotgun (WGS) entry which is preliminary data.</text>
</comment>
<accession>A0A9W9NA48</accession>
<feature type="compositionally biased region" description="Basic and acidic residues" evidence="1">
    <location>
        <begin position="399"/>
        <end position="420"/>
    </location>
</feature>
<gene>
    <name evidence="2" type="ORF">N7498_002474</name>
</gene>
<dbReference type="AlphaFoldDB" id="A0A9W9NA48"/>
<feature type="compositionally biased region" description="Low complexity" evidence="1">
    <location>
        <begin position="306"/>
        <end position="332"/>
    </location>
</feature>
<feature type="region of interest" description="Disordered" evidence="1">
    <location>
        <begin position="184"/>
        <end position="246"/>
    </location>
</feature>
<feature type="compositionally biased region" description="Low complexity" evidence="1">
    <location>
        <begin position="368"/>
        <end position="381"/>
    </location>
</feature>
<protein>
    <submittedName>
        <fullName evidence="2">Uncharacterized protein</fullName>
    </submittedName>
</protein>
<dbReference type="Proteomes" id="UP001150904">
    <property type="component" value="Unassembled WGS sequence"/>
</dbReference>
<feature type="compositionally biased region" description="Basic and acidic residues" evidence="1">
    <location>
        <begin position="105"/>
        <end position="117"/>
    </location>
</feature>